<dbReference type="RefSeq" id="WP_148591711.1">
    <property type="nucleotide sequence ID" value="NZ_CP042997.1"/>
</dbReference>
<dbReference type="OrthoDB" id="278782at2"/>
<reference evidence="1 2" key="1">
    <citation type="submission" date="2019-08" db="EMBL/GenBank/DDBJ databases">
        <title>Deep-cultivation of Planctomycetes and their phenomic and genomic characterization uncovers novel biology.</title>
        <authorList>
            <person name="Wiegand S."/>
            <person name="Jogler M."/>
            <person name="Boedeker C."/>
            <person name="Pinto D."/>
            <person name="Vollmers J."/>
            <person name="Rivas-Marin E."/>
            <person name="Kohn T."/>
            <person name="Peeters S.H."/>
            <person name="Heuer A."/>
            <person name="Rast P."/>
            <person name="Oberbeckmann S."/>
            <person name="Bunk B."/>
            <person name="Jeske O."/>
            <person name="Meyerdierks A."/>
            <person name="Storesund J.E."/>
            <person name="Kallscheuer N."/>
            <person name="Luecker S."/>
            <person name="Lage O.M."/>
            <person name="Pohl T."/>
            <person name="Merkel B.J."/>
            <person name="Hornburger P."/>
            <person name="Mueller R.-W."/>
            <person name="Bruemmer F."/>
            <person name="Labrenz M."/>
            <person name="Spormann A.M."/>
            <person name="Op den Camp H."/>
            <person name="Overmann J."/>
            <person name="Amann R."/>
            <person name="Jetten M.S.M."/>
            <person name="Mascher T."/>
            <person name="Medema M.H."/>
            <person name="Devos D.P."/>
            <person name="Kaster A.-K."/>
            <person name="Ovreas L."/>
            <person name="Rohde M."/>
            <person name="Galperin M.Y."/>
            <person name="Jogler C."/>
        </authorList>
    </citation>
    <scope>NUCLEOTIDE SEQUENCE [LARGE SCALE GENOMIC DNA]</scope>
    <source>
        <strain evidence="1 2">OJF2</strain>
    </source>
</reference>
<dbReference type="Proteomes" id="UP000324233">
    <property type="component" value="Chromosome"/>
</dbReference>
<dbReference type="KEGG" id="agv:OJF2_09660"/>
<evidence type="ECO:0000313" key="1">
    <source>
        <dbReference type="EMBL" id="QEH32489.1"/>
    </source>
</evidence>
<keyword evidence="2" id="KW-1185">Reference proteome</keyword>
<dbReference type="EMBL" id="CP042997">
    <property type="protein sequence ID" value="QEH32489.1"/>
    <property type="molecule type" value="Genomic_DNA"/>
</dbReference>
<organism evidence="1 2">
    <name type="scientific">Aquisphaera giovannonii</name>
    <dbReference type="NCBI Taxonomy" id="406548"/>
    <lineage>
        <taxon>Bacteria</taxon>
        <taxon>Pseudomonadati</taxon>
        <taxon>Planctomycetota</taxon>
        <taxon>Planctomycetia</taxon>
        <taxon>Isosphaerales</taxon>
        <taxon>Isosphaeraceae</taxon>
        <taxon>Aquisphaera</taxon>
    </lineage>
</organism>
<proteinExistence type="predicted"/>
<accession>A0A5B9VWM5</accession>
<evidence type="ECO:0000313" key="2">
    <source>
        <dbReference type="Proteomes" id="UP000324233"/>
    </source>
</evidence>
<protein>
    <submittedName>
        <fullName evidence="1">Uncharacterized protein</fullName>
    </submittedName>
</protein>
<gene>
    <name evidence="1" type="ORF">OJF2_09660</name>
</gene>
<sequence>MPQIRCRFCHESVDAGEIRAHEAEHLKPRPDGQQSEYVTLPPEERAEGDLAGVPRAYVHRKCGAGTGMPEEIIRSYLKDPFLYTAEATYCCGCRRHVPWRECRWVETGEDLETYFRALQAAKPEMRPGPLARLVILLARLFRR</sequence>
<dbReference type="AlphaFoldDB" id="A0A5B9VWM5"/>
<name>A0A5B9VWM5_9BACT</name>